<keyword evidence="4" id="KW-1185">Reference proteome</keyword>
<accession>A0A563E1E1</accession>
<organism evidence="3 4">
    <name type="scientific">Leekyejoonella antrihumi</name>
    <dbReference type="NCBI Taxonomy" id="1660198"/>
    <lineage>
        <taxon>Bacteria</taxon>
        <taxon>Bacillati</taxon>
        <taxon>Actinomycetota</taxon>
        <taxon>Actinomycetes</taxon>
        <taxon>Micrococcales</taxon>
        <taxon>Dermacoccaceae</taxon>
        <taxon>Leekyejoonella</taxon>
    </lineage>
</organism>
<sequence length="143" mass="15527">MAAVAGSLIADAILVRIGTALFPTTRGYGHFQFGDYAQLTVIGVLIACIAWPITTRISTAPRWLFTRMAYLVTLALLLPDVWLLIKNQPGLAVGVLMVMHLAIAVVTYLALTRLAPTRQPPGQRPTSRVGDDLTDEPVSFTRP</sequence>
<proteinExistence type="predicted"/>
<evidence type="ECO:0000256" key="1">
    <source>
        <dbReference type="SAM" id="MobiDB-lite"/>
    </source>
</evidence>
<dbReference type="Proteomes" id="UP000320244">
    <property type="component" value="Unassembled WGS sequence"/>
</dbReference>
<reference evidence="3 4" key="1">
    <citation type="submission" date="2019-05" db="EMBL/GenBank/DDBJ databases">
        <authorList>
            <person name="Lee S.D."/>
        </authorList>
    </citation>
    <scope>NUCLEOTIDE SEQUENCE [LARGE SCALE GENOMIC DNA]</scope>
    <source>
        <strain evidence="3 4">C5-26</strain>
    </source>
</reference>
<keyword evidence="2" id="KW-1133">Transmembrane helix</keyword>
<keyword evidence="2" id="KW-0812">Transmembrane</keyword>
<evidence type="ECO:0000313" key="4">
    <source>
        <dbReference type="Proteomes" id="UP000320244"/>
    </source>
</evidence>
<dbReference type="AlphaFoldDB" id="A0A563E1E1"/>
<evidence type="ECO:0000313" key="3">
    <source>
        <dbReference type="EMBL" id="TWP36189.1"/>
    </source>
</evidence>
<evidence type="ECO:0000256" key="2">
    <source>
        <dbReference type="SAM" id="Phobius"/>
    </source>
</evidence>
<feature type="transmembrane region" description="Helical" evidence="2">
    <location>
        <begin position="91"/>
        <end position="111"/>
    </location>
</feature>
<dbReference type="EMBL" id="VCQV01000013">
    <property type="protein sequence ID" value="TWP36189.1"/>
    <property type="molecule type" value="Genomic_DNA"/>
</dbReference>
<keyword evidence="2" id="KW-0472">Membrane</keyword>
<dbReference type="OrthoDB" id="4964511at2"/>
<name>A0A563E1E1_9MICO</name>
<gene>
    <name evidence="3" type="ORF">FGL98_10845</name>
</gene>
<reference evidence="3 4" key="2">
    <citation type="submission" date="2019-08" db="EMBL/GenBank/DDBJ databases">
        <title>Jejuicoccus antrihumi gen. nov., sp. nov., a new member of the family Dermacoccaceae isolated from a cave.</title>
        <authorList>
            <person name="Schumann P."/>
            <person name="Kim I.S."/>
        </authorList>
    </citation>
    <scope>NUCLEOTIDE SEQUENCE [LARGE SCALE GENOMIC DNA]</scope>
    <source>
        <strain evidence="3 4">C5-26</strain>
    </source>
</reference>
<feature type="region of interest" description="Disordered" evidence="1">
    <location>
        <begin position="118"/>
        <end position="143"/>
    </location>
</feature>
<feature type="transmembrane region" description="Helical" evidence="2">
    <location>
        <begin position="36"/>
        <end position="53"/>
    </location>
</feature>
<comment type="caution">
    <text evidence="3">The sequence shown here is derived from an EMBL/GenBank/DDBJ whole genome shotgun (WGS) entry which is preliminary data.</text>
</comment>
<protein>
    <submittedName>
        <fullName evidence="3">Uncharacterized protein</fullName>
    </submittedName>
</protein>
<feature type="transmembrane region" description="Helical" evidence="2">
    <location>
        <begin position="65"/>
        <end position="85"/>
    </location>
</feature>